<evidence type="ECO:0000313" key="3">
    <source>
        <dbReference type="Proteomes" id="UP000504638"/>
    </source>
</evidence>
<dbReference type="AlphaFoldDB" id="A0A6G1FYH0"/>
<dbReference type="RefSeq" id="XP_033532381.1">
    <property type="nucleotide sequence ID" value="XM_033683271.1"/>
</dbReference>
<proteinExistence type="predicted"/>
<evidence type="ECO:0000313" key="2">
    <source>
        <dbReference type="EMBL" id="KAF1810750.1"/>
    </source>
</evidence>
<name>A0A6G1FYH0_9PEZI</name>
<feature type="domain" description="PRISE-like Rossmann-fold" evidence="1">
    <location>
        <begin position="57"/>
        <end position="141"/>
    </location>
</feature>
<reference evidence="2 4" key="1">
    <citation type="submission" date="2020-01" db="EMBL/GenBank/DDBJ databases">
        <authorList>
            <consortium name="DOE Joint Genome Institute"/>
            <person name="Haridas S."/>
            <person name="Albert R."/>
            <person name="Binder M."/>
            <person name="Bloem J."/>
            <person name="Labutti K."/>
            <person name="Salamov A."/>
            <person name="Andreopoulos B."/>
            <person name="Baker S.E."/>
            <person name="Barry K."/>
            <person name="Bills G."/>
            <person name="Bluhm B.H."/>
            <person name="Cannon C."/>
            <person name="Castanera R."/>
            <person name="Culley D.E."/>
            <person name="Daum C."/>
            <person name="Ezra D."/>
            <person name="Gonzalez J.B."/>
            <person name="Henrissat B."/>
            <person name="Kuo A."/>
            <person name="Liang C."/>
            <person name="Lipzen A."/>
            <person name="Lutzoni F."/>
            <person name="Magnuson J."/>
            <person name="Mondo S."/>
            <person name="Nolan M."/>
            <person name="Ohm R."/>
            <person name="Pangilinan J."/>
            <person name="Park H.-J."/>
            <person name="Ramirez L."/>
            <person name="Alfaro M."/>
            <person name="Sun H."/>
            <person name="Tritt A."/>
            <person name="Yoshinaga Y."/>
            <person name="Zwiers L.-H."/>
            <person name="Turgeon B.G."/>
            <person name="Goodwin S.B."/>
            <person name="Spatafora J.W."/>
            <person name="Crous P.W."/>
            <person name="Grigoriev I.V."/>
        </authorList>
    </citation>
    <scope>NUCLEOTIDE SEQUENCE</scope>
    <source>
        <strain evidence="2 4">CBS 781.70</strain>
    </source>
</reference>
<dbReference type="InterPro" id="IPR055222">
    <property type="entry name" value="PRISE-like_Rossmann-fold"/>
</dbReference>
<dbReference type="GeneID" id="54423841"/>
<dbReference type="OrthoDB" id="1731983at2759"/>
<dbReference type="Pfam" id="PF22917">
    <property type="entry name" value="PRISE"/>
    <property type="match status" value="1"/>
</dbReference>
<dbReference type="EMBL" id="ML975164">
    <property type="protein sequence ID" value="KAF1810750.1"/>
    <property type="molecule type" value="Genomic_DNA"/>
</dbReference>
<evidence type="ECO:0000313" key="4">
    <source>
        <dbReference type="RefSeq" id="XP_033532381.1"/>
    </source>
</evidence>
<reference evidence="4" key="3">
    <citation type="submission" date="2025-04" db="UniProtKB">
        <authorList>
            <consortium name="RefSeq"/>
        </authorList>
    </citation>
    <scope>IDENTIFICATION</scope>
    <source>
        <strain evidence="4">CBS 781.70</strain>
    </source>
</reference>
<sequence length="156" mass="16731">MSSRHAPRNSYDSILFSICLLFPSPSRLVVCLTTRVNFIAVYSSPGRSHGQRREHGLVIDASSISNLAITSSILNGSPTLDTFDQVAALTNRLLTPEMAMSPTSDRLQLVSGLCLQASAGQDGIKEVIKANIIDVGTVSHADGFGRRPLLTSAEFD</sequence>
<reference evidence="4" key="2">
    <citation type="submission" date="2020-04" db="EMBL/GenBank/DDBJ databases">
        <authorList>
            <consortium name="NCBI Genome Project"/>
        </authorList>
    </citation>
    <scope>NUCLEOTIDE SEQUENCE</scope>
    <source>
        <strain evidence="4">CBS 781.70</strain>
    </source>
</reference>
<organism evidence="2">
    <name type="scientific">Eremomyces bilateralis CBS 781.70</name>
    <dbReference type="NCBI Taxonomy" id="1392243"/>
    <lineage>
        <taxon>Eukaryota</taxon>
        <taxon>Fungi</taxon>
        <taxon>Dikarya</taxon>
        <taxon>Ascomycota</taxon>
        <taxon>Pezizomycotina</taxon>
        <taxon>Dothideomycetes</taxon>
        <taxon>Dothideomycetes incertae sedis</taxon>
        <taxon>Eremomycetales</taxon>
        <taxon>Eremomycetaceae</taxon>
        <taxon>Eremomyces</taxon>
    </lineage>
</organism>
<keyword evidence="3" id="KW-1185">Reference proteome</keyword>
<accession>A0A6G1FYH0</accession>
<evidence type="ECO:0000259" key="1">
    <source>
        <dbReference type="Pfam" id="PF22917"/>
    </source>
</evidence>
<gene>
    <name evidence="2 4" type="ORF">P152DRAFT_81991</name>
</gene>
<dbReference type="Proteomes" id="UP000504638">
    <property type="component" value="Unplaced"/>
</dbReference>
<protein>
    <recommendedName>
        <fullName evidence="1">PRISE-like Rossmann-fold domain-containing protein</fullName>
    </recommendedName>
</protein>